<reference evidence="5 6" key="1">
    <citation type="submission" date="2015-01" db="EMBL/GenBank/DDBJ databases">
        <authorList>
            <person name="Xiang T."/>
            <person name="Song Y."/>
            <person name="Huang L."/>
            <person name="Wang B."/>
            <person name="Wu P."/>
        </authorList>
    </citation>
    <scope>NUCLEOTIDE SEQUENCE [LARGE SCALE GENOMIC DNA]</scope>
    <source>
        <strain evidence="5 6">Cc12</strain>
    </source>
</reference>
<comment type="similarity">
    <text evidence="2">Belongs to the BshC family.</text>
</comment>
<dbReference type="InterPro" id="IPR055399">
    <property type="entry name" value="CC_BshC"/>
</dbReference>
<dbReference type="InterPro" id="IPR011199">
    <property type="entry name" value="Bacillithiol_biosynth_BshC"/>
</dbReference>
<dbReference type="GeneID" id="69581325"/>
<feature type="coiled-coil region" evidence="2">
    <location>
        <begin position="460"/>
        <end position="488"/>
    </location>
</feature>
<evidence type="ECO:0000313" key="6">
    <source>
        <dbReference type="Proteomes" id="UP000044026"/>
    </source>
</evidence>
<evidence type="ECO:0000256" key="2">
    <source>
        <dbReference type="HAMAP-Rule" id="MF_01867"/>
    </source>
</evidence>
<gene>
    <name evidence="2" type="primary">bshC</name>
    <name evidence="5" type="ORF">CCAN12_600001</name>
</gene>
<evidence type="ECO:0000259" key="4">
    <source>
        <dbReference type="Pfam" id="PF24850"/>
    </source>
</evidence>
<organism evidence="5 6">
    <name type="scientific">Capnocytophaga canimorsus</name>
    <dbReference type="NCBI Taxonomy" id="28188"/>
    <lineage>
        <taxon>Bacteria</taxon>
        <taxon>Pseudomonadati</taxon>
        <taxon>Bacteroidota</taxon>
        <taxon>Flavobacteriia</taxon>
        <taxon>Flavobacteriales</taxon>
        <taxon>Flavobacteriaceae</taxon>
        <taxon>Capnocytophaga</taxon>
    </lineage>
</organism>
<dbReference type="AlphaFoldDB" id="A0A0B7HCA7"/>
<dbReference type="Pfam" id="PF10079">
    <property type="entry name" value="Rossmann-like_BshC"/>
    <property type="match status" value="1"/>
</dbReference>
<dbReference type="EMBL" id="CDOE01000057">
    <property type="protein sequence ID" value="CEN35188.1"/>
    <property type="molecule type" value="Genomic_DNA"/>
</dbReference>
<keyword evidence="2" id="KW-0175">Coiled coil</keyword>
<dbReference type="HAMAP" id="MF_01867">
    <property type="entry name" value="BshC"/>
    <property type="match status" value="1"/>
</dbReference>
<dbReference type="RefSeq" id="WP_041999750.1">
    <property type="nucleotide sequence ID" value="NZ_CP022382.1"/>
</dbReference>
<proteinExistence type="inferred from homology"/>
<dbReference type="Proteomes" id="UP000044026">
    <property type="component" value="Unassembled WGS sequence"/>
</dbReference>
<dbReference type="GO" id="GO:0016874">
    <property type="term" value="F:ligase activity"/>
    <property type="evidence" value="ECO:0007669"/>
    <property type="project" value="UniProtKB-UniRule"/>
</dbReference>
<accession>A0A0B7HCA7</accession>
<dbReference type="InterPro" id="IPR055398">
    <property type="entry name" value="Rossmann-like_BshC"/>
</dbReference>
<evidence type="ECO:0000259" key="3">
    <source>
        <dbReference type="Pfam" id="PF10079"/>
    </source>
</evidence>
<evidence type="ECO:0000313" key="5">
    <source>
        <dbReference type="EMBL" id="CEN35188.1"/>
    </source>
</evidence>
<sequence>MTTTHIPFEEIRFFSSFISDYILEKKTLRNLYHRFPTLDNFKSQIKEKHENYSNEHRKVLVSALEKQYQGIPTSNEVLENINLLAKSNTFTVTTGHQLSLFTGPLYFIYKIISTINTAKLLSQTYPDYHFVPVYWEATEDHDFEEINHFHLENKKIVWNSKQTGMTGNFNTQSLEKVYSVLKQEFGLGKYAEELNSLFKKSYLEHSSLALATRFLVNSLFKTYGLVVVDGNCSELKNLFAPYMERELFEKTAQKNVSQSVQEIQNINSSYPIQVNPREINLFYLTPNGRNRIVNNEKHFEVLNTNLQFTELEIRKELQEFPERFSPNVIMRPLYQEVILPNLCYIGGGGEIAYWLQLKRFFEAEKISFPMLMLRNSVLITTQKQTKKINKLGIPIKDFFLKRNDLQNKITKKWSEFPIDFTKQKTQLQKQFVYLYELAEKTDTTFLNAVKAQEIKQLKGLNQLEKRLLKAQKRKFEDEIRRVIQLQEELFPNGSLQERFNNFSLFYQEEGYDFIEMLIKELNPFDFRFLVINQ</sequence>
<protein>
    <recommendedName>
        <fullName evidence="2">Putative cysteine ligase BshC</fullName>
        <ecNumber evidence="2">6.-.-.-</ecNumber>
    </recommendedName>
</protein>
<feature type="domain" description="Bacillithiol biosynthesis BshC N-terminal Rossmann-like" evidence="3">
    <location>
        <begin position="1"/>
        <end position="375"/>
    </location>
</feature>
<evidence type="ECO:0000256" key="1">
    <source>
        <dbReference type="ARBA" id="ARBA00022598"/>
    </source>
</evidence>
<feature type="domain" description="Bacillithiol biosynthesis BshC C-terminal coiled-coil" evidence="4">
    <location>
        <begin position="377"/>
        <end position="532"/>
    </location>
</feature>
<keyword evidence="1 2" id="KW-0436">Ligase</keyword>
<dbReference type="PIRSF" id="PIRSF012535">
    <property type="entry name" value="UCP012535"/>
    <property type="match status" value="1"/>
</dbReference>
<name>A0A0B7HCA7_9FLAO</name>
<dbReference type="EC" id="6.-.-.-" evidence="2"/>
<dbReference type="NCBIfam" id="TIGR03998">
    <property type="entry name" value="thiol_BshC"/>
    <property type="match status" value="1"/>
</dbReference>
<dbReference type="Pfam" id="PF24850">
    <property type="entry name" value="CC_BshC"/>
    <property type="match status" value="1"/>
</dbReference>